<protein>
    <submittedName>
        <fullName evidence="1">Uncharacterized protein</fullName>
    </submittedName>
</protein>
<accession>A0A975XEY1</accession>
<evidence type="ECO:0000313" key="2">
    <source>
        <dbReference type="Proteomes" id="UP000256780"/>
    </source>
</evidence>
<sequence>MFCLRHDTAPDPWPRPPMNVMVIRPSRATRQRCIVRTSGGPGIVAAQYESFVTYAWQQEVAHRAPMGVFPVTGGNVLVGCRLFRRR</sequence>
<organism evidence="1 2">
    <name type="scientific">Cupriavidus taiwanensis</name>
    <dbReference type="NCBI Taxonomy" id="164546"/>
    <lineage>
        <taxon>Bacteria</taxon>
        <taxon>Pseudomonadati</taxon>
        <taxon>Pseudomonadota</taxon>
        <taxon>Betaproteobacteria</taxon>
        <taxon>Burkholderiales</taxon>
        <taxon>Burkholderiaceae</taxon>
        <taxon>Cupriavidus</taxon>
    </lineage>
</organism>
<name>A0A975XEY1_9BURK</name>
<dbReference type="AlphaFoldDB" id="A0A975XEY1"/>
<gene>
    <name evidence="1" type="ORF">CBM2587_B90291</name>
</gene>
<dbReference type="EMBL" id="OFSQ01000038">
    <property type="protein sequence ID" value="SOY67841.1"/>
    <property type="molecule type" value="Genomic_DNA"/>
</dbReference>
<proteinExistence type="predicted"/>
<reference evidence="1 2" key="1">
    <citation type="submission" date="2018-01" db="EMBL/GenBank/DDBJ databases">
        <authorList>
            <person name="Clerissi C."/>
        </authorList>
    </citation>
    <scope>NUCLEOTIDE SEQUENCE [LARGE SCALE GENOMIC DNA]</scope>
    <source>
        <strain evidence="1">Cupriavidus sp. LMG 19464</strain>
    </source>
</reference>
<evidence type="ECO:0000313" key="1">
    <source>
        <dbReference type="EMBL" id="SOY67841.1"/>
    </source>
</evidence>
<dbReference type="Proteomes" id="UP000256780">
    <property type="component" value="Chromosome CBM2587_b"/>
</dbReference>
<comment type="caution">
    <text evidence="1">The sequence shown here is derived from an EMBL/GenBank/DDBJ whole genome shotgun (WGS) entry which is preliminary data.</text>
</comment>